<evidence type="ECO:0000313" key="3">
    <source>
        <dbReference type="Proteomes" id="UP000281741"/>
    </source>
</evidence>
<dbReference type="SUPFAM" id="SSF53756">
    <property type="entry name" value="UDP-Glycosyltransferase/glycogen phosphorylase"/>
    <property type="match status" value="1"/>
</dbReference>
<evidence type="ECO:0000313" key="2">
    <source>
        <dbReference type="EMBL" id="AZA94883.1"/>
    </source>
</evidence>
<gene>
    <name evidence="2" type="ORF">EG353_04585</name>
</gene>
<reference evidence="2 3" key="1">
    <citation type="submission" date="2018-11" db="EMBL/GenBank/DDBJ databases">
        <title>Proposal to divide the Flavobacteriaceae and reorganize its genera based on Amino Acid Identity values calculated from whole genome sequences.</title>
        <authorList>
            <person name="Nicholson A.C."/>
            <person name="Gulvik C.A."/>
            <person name="Whitney A.M."/>
            <person name="Humrighouse B.W."/>
            <person name="Bell M."/>
            <person name="Holmes B."/>
            <person name="Steigerwalt A.G."/>
            <person name="Villarma A."/>
            <person name="Sheth M."/>
            <person name="Batra D."/>
            <person name="Pryor J."/>
            <person name="Bernardet J.-F."/>
            <person name="Hugo C."/>
            <person name="Kampfer P."/>
            <person name="Newman J."/>
            <person name="McQuiston J.R."/>
        </authorList>
    </citation>
    <scope>NUCLEOTIDE SEQUENCE [LARGE SCALE GENOMIC DNA]</scope>
    <source>
        <strain evidence="2 3">H5143</strain>
    </source>
</reference>
<dbReference type="Gene3D" id="3.40.50.2000">
    <property type="entry name" value="Glycogen Phosphorylase B"/>
    <property type="match status" value="2"/>
</dbReference>
<keyword evidence="3" id="KW-1185">Reference proteome</keyword>
<protein>
    <recommendedName>
        <fullName evidence="4">Glycosyl transferase</fullName>
    </recommendedName>
</protein>
<accession>A0ABN5RVU8</accession>
<dbReference type="EMBL" id="CP033912">
    <property type="protein sequence ID" value="AZA94883.1"/>
    <property type="molecule type" value="Genomic_DNA"/>
</dbReference>
<evidence type="ECO:0000256" key="1">
    <source>
        <dbReference type="SAM" id="MobiDB-lite"/>
    </source>
</evidence>
<sequence>MNILTIPYFAGGLSHLIPLYVLQQKYLKHSIGVKNHFLVNSGSQNFLTMQGVACVPLNYSLEENPLIPENSEKIKEQLLEMEKKAYEIVKPSVIIEDTSFFTPLIAEKNNLPRISIQRTGIFRSIDKKFRNANHVHSLEKGNNSSKSDGFSDSHNTETATNMESDLYFLQQYAKPKAKIVPGIPTIERLPENIKNKDSYFYSGPLIVMDKPSKNLTERLYEFLKINEEKSIVFITTGTIDKTPIENYIEFFVQKNYAVITTCDHPVNEKYKQEVFYNKLLPLNYICGISNLVIHQCGSGMYHYPIMNRVPSLTVGTQCYDREDVALRLQELGVSAHIPHPDDNADYWNIFLDMVDKFEKNTLINYKMMDQLRTEIEETMSGFKIEKVIEYALA</sequence>
<evidence type="ECO:0008006" key="4">
    <source>
        <dbReference type="Google" id="ProtNLM"/>
    </source>
</evidence>
<dbReference type="Proteomes" id="UP000281741">
    <property type="component" value="Chromosome"/>
</dbReference>
<dbReference type="RefSeq" id="WP_123860765.1">
    <property type="nucleotide sequence ID" value="NZ_CP033912.1"/>
</dbReference>
<feature type="region of interest" description="Disordered" evidence="1">
    <location>
        <begin position="136"/>
        <end position="156"/>
    </location>
</feature>
<organism evidence="2 3">
    <name type="scientific">Chryseobacterium shandongense</name>
    <dbReference type="NCBI Taxonomy" id="1493872"/>
    <lineage>
        <taxon>Bacteria</taxon>
        <taxon>Pseudomonadati</taxon>
        <taxon>Bacteroidota</taxon>
        <taxon>Flavobacteriia</taxon>
        <taxon>Flavobacteriales</taxon>
        <taxon>Weeksellaceae</taxon>
        <taxon>Chryseobacterium group</taxon>
        <taxon>Chryseobacterium</taxon>
    </lineage>
</organism>
<proteinExistence type="predicted"/>
<name>A0ABN5RVU8_9FLAO</name>